<dbReference type="EMBL" id="FOVN01000006">
    <property type="protein sequence ID" value="SFN91971.1"/>
    <property type="molecule type" value="Genomic_DNA"/>
</dbReference>
<organism evidence="1 2">
    <name type="scientific">Bizionia echini</name>
    <dbReference type="NCBI Taxonomy" id="649333"/>
    <lineage>
        <taxon>Bacteria</taxon>
        <taxon>Pseudomonadati</taxon>
        <taxon>Bacteroidota</taxon>
        <taxon>Flavobacteriia</taxon>
        <taxon>Flavobacteriales</taxon>
        <taxon>Flavobacteriaceae</taxon>
        <taxon>Bizionia</taxon>
    </lineage>
</organism>
<name>A0A1I5CZA6_9FLAO</name>
<keyword evidence="2" id="KW-1185">Reference proteome</keyword>
<evidence type="ECO:0008006" key="3">
    <source>
        <dbReference type="Google" id="ProtNLM"/>
    </source>
</evidence>
<evidence type="ECO:0000313" key="1">
    <source>
        <dbReference type="EMBL" id="SFN91971.1"/>
    </source>
</evidence>
<sequence>MKKRYLFITCEEAQHICDKAQYNEATNWEKFKLTLRYFWCHITRSYVKRNSKLSESVKNSKLNCLKTIEREQIKAQFTKELSKQERK</sequence>
<reference evidence="2" key="1">
    <citation type="submission" date="2016-10" db="EMBL/GenBank/DDBJ databases">
        <authorList>
            <person name="Varghese N."/>
            <person name="Submissions S."/>
        </authorList>
    </citation>
    <scope>NUCLEOTIDE SEQUENCE [LARGE SCALE GENOMIC DNA]</scope>
    <source>
        <strain evidence="2">DSM 23925</strain>
    </source>
</reference>
<accession>A0A1I5CZA6</accession>
<protein>
    <recommendedName>
        <fullName evidence="3">Glycine dehydrogenase</fullName>
    </recommendedName>
</protein>
<dbReference type="Proteomes" id="UP000198705">
    <property type="component" value="Unassembled WGS sequence"/>
</dbReference>
<dbReference type="AlphaFoldDB" id="A0A1I5CZA6"/>
<evidence type="ECO:0000313" key="2">
    <source>
        <dbReference type="Proteomes" id="UP000198705"/>
    </source>
</evidence>
<dbReference type="RefSeq" id="WP_092209308.1">
    <property type="nucleotide sequence ID" value="NZ_FOVN01000006.1"/>
</dbReference>
<dbReference type="OrthoDB" id="1262821at2"/>
<proteinExistence type="predicted"/>
<gene>
    <name evidence="1" type="ORF">SAMN04487989_10691</name>
</gene>
<dbReference type="STRING" id="649333.SAMN04487989_10691"/>